<proteinExistence type="predicted"/>
<name>A0A8J2VP92_9RHOB</name>
<dbReference type="PANTHER" id="PTHR23028:SF53">
    <property type="entry name" value="ACYL_TRANSF_3 DOMAIN-CONTAINING PROTEIN"/>
    <property type="match status" value="1"/>
</dbReference>
<dbReference type="InterPro" id="IPR002656">
    <property type="entry name" value="Acyl_transf_3_dom"/>
</dbReference>
<evidence type="ECO:0000259" key="2">
    <source>
        <dbReference type="Pfam" id="PF01757"/>
    </source>
</evidence>
<keyword evidence="1" id="KW-0812">Transmembrane</keyword>
<reference evidence="3" key="2">
    <citation type="submission" date="2020-09" db="EMBL/GenBank/DDBJ databases">
        <authorList>
            <person name="Sun Q."/>
            <person name="Sedlacek I."/>
        </authorList>
    </citation>
    <scope>NUCLEOTIDE SEQUENCE</scope>
    <source>
        <strain evidence="3">CCM 7684</strain>
    </source>
</reference>
<dbReference type="PANTHER" id="PTHR23028">
    <property type="entry name" value="ACETYLTRANSFERASE"/>
    <property type="match status" value="1"/>
</dbReference>
<sequence>MIVFFVLSGFVLMLPFARGRHQTYGIYALRRLTRIYIPFACSILLAAMLYKLSSPGEIEALTAWFNEASWDTAPQPIILLKHLAMTGRWEDMRLNPVMWSLVHELRISLVFPLIAALALRSQTAALTVACAFYVIGFHGALIVEGNITTSLLDTLRFSAFFIIGAIMALRLPALVAWASGLSRIGFAASLGGAMCLFSLKPGFMTEMLFAGAAVGVIALAAGASPARNLLNCAPLRWLGRVSYTLYLVHMPVMLAIFHLADGHLGLAPTTAIAAASVLLASELFYRLFEKPSHLLARAFSGTKTANPALQSAPEPARDL</sequence>
<feature type="transmembrane region" description="Helical" evidence="1">
    <location>
        <begin position="207"/>
        <end position="229"/>
    </location>
</feature>
<protein>
    <submittedName>
        <fullName evidence="3">Acyltransferase</fullName>
    </submittedName>
</protein>
<feature type="transmembrane region" description="Helical" evidence="1">
    <location>
        <begin position="124"/>
        <end position="143"/>
    </location>
</feature>
<keyword evidence="3" id="KW-0808">Transferase</keyword>
<dbReference type="InterPro" id="IPR050879">
    <property type="entry name" value="Acyltransferase_3"/>
</dbReference>
<comment type="caution">
    <text evidence="3">The sequence shown here is derived from an EMBL/GenBank/DDBJ whole genome shotgun (WGS) entry which is preliminary data.</text>
</comment>
<keyword evidence="1" id="KW-0472">Membrane</keyword>
<feature type="domain" description="Acyltransferase 3" evidence="2">
    <location>
        <begin position="2"/>
        <end position="281"/>
    </location>
</feature>
<evidence type="ECO:0000313" key="3">
    <source>
        <dbReference type="EMBL" id="GGE35337.1"/>
    </source>
</evidence>
<feature type="transmembrane region" description="Helical" evidence="1">
    <location>
        <begin position="241"/>
        <end position="260"/>
    </location>
</feature>
<dbReference type="GO" id="GO:0000271">
    <property type="term" value="P:polysaccharide biosynthetic process"/>
    <property type="evidence" value="ECO:0007669"/>
    <property type="project" value="TreeGrafter"/>
</dbReference>
<keyword evidence="4" id="KW-1185">Reference proteome</keyword>
<dbReference type="GO" id="GO:0016747">
    <property type="term" value="F:acyltransferase activity, transferring groups other than amino-acyl groups"/>
    <property type="evidence" value="ECO:0007669"/>
    <property type="project" value="InterPro"/>
</dbReference>
<gene>
    <name evidence="3" type="ORF">GCM10007276_11060</name>
</gene>
<feature type="transmembrane region" description="Helical" evidence="1">
    <location>
        <begin position="155"/>
        <end position="178"/>
    </location>
</feature>
<evidence type="ECO:0000256" key="1">
    <source>
        <dbReference type="SAM" id="Phobius"/>
    </source>
</evidence>
<dbReference type="Pfam" id="PF01757">
    <property type="entry name" value="Acyl_transf_3"/>
    <property type="match status" value="1"/>
</dbReference>
<organism evidence="3 4">
    <name type="scientific">Agaricicola taiwanensis</name>
    <dbReference type="NCBI Taxonomy" id="591372"/>
    <lineage>
        <taxon>Bacteria</taxon>
        <taxon>Pseudomonadati</taxon>
        <taxon>Pseudomonadota</taxon>
        <taxon>Alphaproteobacteria</taxon>
        <taxon>Rhodobacterales</taxon>
        <taxon>Paracoccaceae</taxon>
        <taxon>Agaricicola</taxon>
    </lineage>
</organism>
<feature type="transmembrane region" description="Helical" evidence="1">
    <location>
        <begin position="266"/>
        <end position="288"/>
    </location>
</feature>
<reference evidence="3" key="1">
    <citation type="journal article" date="2014" name="Int. J. Syst. Evol. Microbiol.">
        <title>Complete genome sequence of Corynebacterium casei LMG S-19264T (=DSM 44701T), isolated from a smear-ripened cheese.</title>
        <authorList>
            <consortium name="US DOE Joint Genome Institute (JGI-PGF)"/>
            <person name="Walter F."/>
            <person name="Albersmeier A."/>
            <person name="Kalinowski J."/>
            <person name="Ruckert C."/>
        </authorList>
    </citation>
    <scope>NUCLEOTIDE SEQUENCE</scope>
    <source>
        <strain evidence="3">CCM 7684</strain>
    </source>
</reference>
<accession>A0A8J2VP92</accession>
<keyword evidence="3" id="KW-0012">Acyltransferase</keyword>
<keyword evidence="1" id="KW-1133">Transmembrane helix</keyword>
<dbReference type="AlphaFoldDB" id="A0A8J2VP92"/>
<dbReference type="EMBL" id="BMCP01000001">
    <property type="protein sequence ID" value="GGE35337.1"/>
    <property type="molecule type" value="Genomic_DNA"/>
</dbReference>
<dbReference type="GO" id="GO:0016020">
    <property type="term" value="C:membrane"/>
    <property type="evidence" value="ECO:0007669"/>
    <property type="project" value="TreeGrafter"/>
</dbReference>
<dbReference type="Proteomes" id="UP000602745">
    <property type="component" value="Unassembled WGS sequence"/>
</dbReference>
<evidence type="ECO:0000313" key="4">
    <source>
        <dbReference type="Proteomes" id="UP000602745"/>
    </source>
</evidence>